<dbReference type="SMART" id="SM00534">
    <property type="entry name" value="MUTSac"/>
    <property type="match status" value="1"/>
</dbReference>
<dbReference type="InterPro" id="IPR007695">
    <property type="entry name" value="DNA_mismatch_repair_MutS-lik_N"/>
</dbReference>
<dbReference type="GO" id="GO:0005829">
    <property type="term" value="C:cytosol"/>
    <property type="evidence" value="ECO:0007669"/>
    <property type="project" value="TreeGrafter"/>
</dbReference>
<dbReference type="PANTHER" id="PTHR11361">
    <property type="entry name" value="DNA MISMATCH REPAIR PROTEIN MUTS FAMILY MEMBER"/>
    <property type="match status" value="1"/>
</dbReference>
<gene>
    <name evidence="9" type="primary">mutS</name>
    <name evidence="12" type="ORF">SAMN02745784_00310</name>
</gene>
<organism evidence="12 13">
    <name type="scientific">Tissierella praeacuta DSM 18095</name>
    <dbReference type="NCBI Taxonomy" id="1123404"/>
    <lineage>
        <taxon>Bacteria</taxon>
        <taxon>Bacillati</taxon>
        <taxon>Bacillota</taxon>
        <taxon>Tissierellia</taxon>
        <taxon>Tissierellales</taxon>
        <taxon>Tissierellaceae</taxon>
        <taxon>Tissierella</taxon>
    </lineage>
</organism>
<dbReference type="InterPro" id="IPR007861">
    <property type="entry name" value="DNA_mismatch_repair_MutS_clamp"/>
</dbReference>
<keyword evidence="7 9" id="KW-0234">DNA repair</keyword>
<dbReference type="GO" id="GO:0140664">
    <property type="term" value="F:ATP-dependent DNA damage sensor activity"/>
    <property type="evidence" value="ECO:0007669"/>
    <property type="project" value="InterPro"/>
</dbReference>
<evidence type="ECO:0000313" key="13">
    <source>
        <dbReference type="Proteomes" id="UP000184114"/>
    </source>
</evidence>
<dbReference type="GO" id="GO:0003684">
    <property type="term" value="F:damaged DNA binding"/>
    <property type="evidence" value="ECO:0007669"/>
    <property type="project" value="UniProtKB-UniRule"/>
</dbReference>
<dbReference type="GO" id="GO:0030983">
    <property type="term" value="F:mismatched DNA binding"/>
    <property type="evidence" value="ECO:0007669"/>
    <property type="project" value="InterPro"/>
</dbReference>
<dbReference type="InterPro" id="IPR027417">
    <property type="entry name" value="P-loop_NTPase"/>
</dbReference>
<dbReference type="Pfam" id="PF00488">
    <property type="entry name" value="MutS_V"/>
    <property type="match status" value="1"/>
</dbReference>
<dbReference type="SUPFAM" id="SSF48334">
    <property type="entry name" value="DNA repair protein MutS, domain III"/>
    <property type="match status" value="1"/>
</dbReference>
<evidence type="ECO:0000256" key="4">
    <source>
        <dbReference type="ARBA" id="ARBA00022763"/>
    </source>
</evidence>
<dbReference type="GeneID" id="90995003"/>
<name>A0A1M4SGJ3_9FIRM</name>
<evidence type="ECO:0000256" key="8">
    <source>
        <dbReference type="ARBA" id="ARBA00024647"/>
    </source>
</evidence>
<keyword evidence="6 9" id="KW-0238">DNA-binding</keyword>
<dbReference type="InterPro" id="IPR016151">
    <property type="entry name" value="DNA_mismatch_repair_MutS_N"/>
</dbReference>
<dbReference type="InterPro" id="IPR036187">
    <property type="entry name" value="DNA_mismatch_repair_MutS_sf"/>
</dbReference>
<dbReference type="Pfam" id="PF05192">
    <property type="entry name" value="MutS_III"/>
    <property type="match status" value="1"/>
</dbReference>
<keyword evidence="5 9" id="KW-0067">ATP-binding</keyword>
<dbReference type="InterPro" id="IPR000432">
    <property type="entry name" value="DNA_mismatch_repair_MutS_C"/>
</dbReference>
<dbReference type="InterPro" id="IPR007696">
    <property type="entry name" value="DNA_mismatch_repair_MutS_core"/>
</dbReference>
<dbReference type="FunFam" id="3.40.1170.10:FF:000001">
    <property type="entry name" value="DNA mismatch repair protein MutS"/>
    <property type="match status" value="1"/>
</dbReference>
<dbReference type="AlphaFoldDB" id="A0A1M4SGJ3"/>
<evidence type="ECO:0000256" key="7">
    <source>
        <dbReference type="ARBA" id="ARBA00023204"/>
    </source>
</evidence>
<dbReference type="Gene3D" id="3.30.420.110">
    <property type="entry name" value="MutS, connector domain"/>
    <property type="match status" value="1"/>
</dbReference>
<evidence type="ECO:0000259" key="11">
    <source>
        <dbReference type="PROSITE" id="PS00486"/>
    </source>
</evidence>
<evidence type="ECO:0000256" key="9">
    <source>
        <dbReference type="HAMAP-Rule" id="MF_00096"/>
    </source>
</evidence>
<dbReference type="Pfam" id="PF05190">
    <property type="entry name" value="MutS_IV"/>
    <property type="match status" value="1"/>
</dbReference>
<dbReference type="Gene3D" id="6.10.140.430">
    <property type="match status" value="1"/>
</dbReference>
<accession>A0A1M4SGJ3</accession>
<dbReference type="Gene3D" id="1.10.1420.10">
    <property type="match status" value="2"/>
</dbReference>
<dbReference type="NCBIfam" id="NF003810">
    <property type="entry name" value="PRK05399.1"/>
    <property type="match status" value="1"/>
</dbReference>
<evidence type="ECO:0000256" key="3">
    <source>
        <dbReference type="ARBA" id="ARBA00022741"/>
    </source>
</evidence>
<dbReference type="Pfam" id="PF05188">
    <property type="entry name" value="MutS_II"/>
    <property type="match status" value="1"/>
</dbReference>
<dbReference type="FunFam" id="3.40.50.300:FF:000870">
    <property type="entry name" value="MutS protein homolog 4"/>
    <property type="match status" value="1"/>
</dbReference>
<feature type="domain" description="DNA mismatch repair proteins mutS family" evidence="11">
    <location>
        <begin position="699"/>
        <end position="715"/>
    </location>
</feature>
<dbReference type="EMBL" id="FQTY01000001">
    <property type="protein sequence ID" value="SHE31309.1"/>
    <property type="molecule type" value="Genomic_DNA"/>
</dbReference>
<dbReference type="PIRSF" id="PIRSF037677">
    <property type="entry name" value="DNA_mis_repair_Msh6"/>
    <property type="match status" value="1"/>
</dbReference>
<evidence type="ECO:0000256" key="5">
    <source>
        <dbReference type="ARBA" id="ARBA00022840"/>
    </source>
</evidence>
<dbReference type="GO" id="GO:0006298">
    <property type="term" value="P:mismatch repair"/>
    <property type="evidence" value="ECO:0007669"/>
    <property type="project" value="UniProtKB-UniRule"/>
</dbReference>
<proteinExistence type="inferred from homology"/>
<evidence type="ECO:0000256" key="1">
    <source>
        <dbReference type="ARBA" id="ARBA00006271"/>
    </source>
</evidence>
<feature type="binding site" evidence="9">
    <location>
        <begin position="625"/>
        <end position="632"/>
    </location>
    <ligand>
        <name>ATP</name>
        <dbReference type="ChEBI" id="CHEBI:30616"/>
    </ligand>
</feature>
<dbReference type="Gene3D" id="3.40.50.300">
    <property type="entry name" value="P-loop containing nucleotide triphosphate hydrolases"/>
    <property type="match status" value="1"/>
</dbReference>
<dbReference type="SUPFAM" id="SSF52540">
    <property type="entry name" value="P-loop containing nucleoside triphosphate hydrolases"/>
    <property type="match status" value="1"/>
</dbReference>
<dbReference type="Pfam" id="PF01624">
    <property type="entry name" value="MutS_I"/>
    <property type="match status" value="1"/>
</dbReference>
<dbReference type="SUPFAM" id="SSF53150">
    <property type="entry name" value="DNA repair protein MutS, domain II"/>
    <property type="match status" value="1"/>
</dbReference>
<comment type="function">
    <text evidence="8 9">This protein is involved in the repair of mismatches in DNA. It is possible that it carries out the mismatch recognition step. This protein has a weak ATPase activity.</text>
</comment>
<dbReference type="CDD" id="cd03284">
    <property type="entry name" value="ABC_MutS1"/>
    <property type="match status" value="1"/>
</dbReference>
<dbReference type="SMART" id="SM00533">
    <property type="entry name" value="MUTSd"/>
    <property type="match status" value="1"/>
</dbReference>
<dbReference type="HAMAP" id="MF_00096">
    <property type="entry name" value="MutS"/>
    <property type="match status" value="1"/>
</dbReference>
<dbReference type="FunFam" id="1.10.1420.10:FF:000001">
    <property type="entry name" value="DNA mismatch repair protein MutS"/>
    <property type="match status" value="1"/>
</dbReference>
<evidence type="ECO:0000256" key="6">
    <source>
        <dbReference type="ARBA" id="ARBA00023125"/>
    </source>
</evidence>
<dbReference type="NCBIfam" id="TIGR01070">
    <property type="entry name" value="mutS1"/>
    <property type="match status" value="1"/>
</dbReference>
<dbReference type="Proteomes" id="UP000184114">
    <property type="component" value="Unassembled WGS sequence"/>
</dbReference>
<dbReference type="Gene3D" id="3.40.1170.10">
    <property type="entry name" value="DNA repair protein MutS, domain I"/>
    <property type="match status" value="1"/>
</dbReference>
<dbReference type="InterPro" id="IPR045076">
    <property type="entry name" value="MutS"/>
</dbReference>
<dbReference type="InterPro" id="IPR005748">
    <property type="entry name" value="DNA_mismatch_repair_MutS"/>
</dbReference>
<evidence type="ECO:0000256" key="2">
    <source>
        <dbReference type="ARBA" id="ARBA00021982"/>
    </source>
</evidence>
<keyword evidence="13" id="KW-1185">Reference proteome</keyword>
<sequence length="873" mass="99405">MENLTPMMQQYMSIKQQYKDCILFFRLGDFYEMFFEDAITASRELEITLTQRDCGMDEKAPMCGVPHHVSDSYVSRLVEKGYKVAICEQIEDPALAKGIVKRDVIKVVTPGTITDQAILDEKTNNYLVSIYLDNLGTGISYVDNSTGEMYTTEFIGEEEKINSFLIDELGKILPSEIICNEIFNKNTKVLKVLKNTINPYINIYKEKEVDKKNWETIVLNHFNISTLEELELNNRIYSIIATGKLIEYLYTTQKSSLDHINNLSYYKPNNYMILDISTRANLEIHETIIKKDRKGALIGLLDKTSTSMGGRLLKKWLEQPLVNITEIEKRNSVVEHFLDNIVTMDDIKFILKQIYDIERLTSKISNGNCNARDLMSLKSSISVLPDFKRILKSSNNIELSNMGTNLDTLEDIYLLLDKGINENPPISLKDGGLIKEGYDAELDEIKEACTRGKEWLATLETKEREKTGIKNLKIGFNKIYGYYFEVTKSNISSVPDYFIRKQTLTNSERYYTEELKNMENRILGAEVKSLDLEYQIFSNIRNEVKKNIERIQNASRIISQVDVLNAFAQVAYKLNFVKPNFNKKGIINIKDGRHPVVESNIENNLFIPNDTYLDTKNNMVQIITGPNMAGKSTYMRQVAIITLLAHIGSFVPASSADISIVDRIFTRIGAADNLSQGESTFMVEMNEVSNIIKSATNDSLIILDEVGRGTSTYDGLSIAWAIVEHIANNIKAKTLFATHYHELTQLQEKNNGIKNLTIVAQEKGDQIIFLRKIVEGSTNKSYGIEVAKLAGINREVITRANEILSLIEGNHQININSTPKEEPKQLNLVDYKKDYYLDKILNLDIDSITPREALNILYNLKEDAKQLRRDSDG</sequence>
<dbReference type="GO" id="GO:0005524">
    <property type="term" value="F:ATP binding"/>
    <property type="evidence" value="ECO:0007669"/>
    <property type="project" value="UniProtKB-UniRule"/>
</dbReference>
<dbReference type="PANTHER" id="PTHR11361:SF34">
    <property type="entry name" value="DNA MISMATCH REPAIR PROTEIN MSH1, MITOCHONDRIAL"/>
    <property type="match status" value="1"/>
</dbReference>
<keyword evidence="4 9" id="KW-0227">DNA damage</keyword>
<dbReference type="SUPFAM" id="SSF55271">
    <property type="entry name" value="DNA repair protein MutS, domain I"/>
    <property type="match status" value="1"/>
</dbReference>
<dbReference type="PROSITE" id="PS00486">
    <property type="entry name" value="DNA_MISMATCH_REPAIR_2"/>
    <property type="match status" value="1"/>
</dbReference>
<dbReference type="InterPro" id="IPR017261">
    <property type="entry name" value="DNA_mismatch_repair_MutS/MSH"/>
</dbReference>
<reference evidence="13" key="1">
    <citation type="submission" date="2016-11" db="EMBL/GenBank/DDBJ databases">
        <authorList>
            <person name="Varghese N."/>
            <person name="Submissions S."/>
        </authorList>
    </citation>
    <scope>NUCLEOTIDE SEQUENCE [LARGE SCALE GENOMIC DNA]</scope>
    <source>
        <strain evidence="13">DSM 18095</strain>
    </source>
</reference>
<dbReference type="InterPro" id="IPR036678">
    <property type="entry name" value="MutS_con_dom_sf"/>
</dbReference>
<keyword evidence="3 9" id="KW-0547">Nucleotide-binding</keyword>
<dbReference type="InterPro" id="IPR007860">
    <property type="entry name" value="DNA_mmatch_repair_MutS_con_dom"/>
</dbReference>
<dbReference type="STRING" id="1123404.SAMN02745784_00310"/>
<evidence type="ECO:0000313" key="12">
    <source>
        <dbReference type="EMBL" id="SHE31309.1"/>
    </source>
</evidence>
<comment type="similarity">
    <text evidence="1 9 10">Belongs to the DNA mismatch repair MutS family.</text>
</comment>
<protein>
    <recommendedName>
        <fullName evidence="2 9">DNA mismatch repair protein MutS</fullName>
    </recommendedName>
</protein>
<evidence type="ECO:0000256" key="10">
    <source>
        <dbReference type="RuleBase" id="RU003756"/>
    </source>
</evidence>
<dbReference type="RefSeq" id="WP_072972203.1">
    <property type="nucleotide sequence ID" value="NZ_FQTY01000001.1"/>
</dbReference>